<keyword evidence="8" id="KW-0472">Membrane</keyword>
<accession>A0AAD3TL90</accession>
<keyword evidence="7" id="KW-0446">Lipid-binding</keyword>
<keyword evidence="14" id="KW-1185">Reference proteome</keyword>
<dbReference type="SUPFAM" id="SSF52087">
    <property type="entry name" value="CRAL/TRIO domain"/>
    <property type="match status" value="1"/>
</dbReference>
<comment type="similarity">
    <text evidence="3">Belongs to the patellin family.</text>
</comment>
<feature type="compositionally biased region" description="Basic and acidic residues" evidence="10">
    <location>
        <begin position="24"/>
        <end position="41"/>
    </location>
</feature>
<dbReference type="Pfam" id="PF03765">
    <property type="entry name" value="CRAL_TRIO_N"/>
    <property type="match status" value="1"/>
</dbReference>
<feature type="compositionally biased region" description="Basic and acidic residues" evidence="10">
    <location>
        <begin position="48"/>
        <end position="67"/>
    </location>
</feature>
<dbReference type="Proteomes" id="UP001279734">
    <property type="component" value="Unassembled WGS sequence"/>
</dbReference>
<dbReference type="CDD" id="cd00170">
    <property type="entry name" value="SEC14"/>
    <property type="match status" value="1"/>
</dbReference>
<comment type="caution">
    <text evidence="13">The sequence shown here is derived from an EMBL/GenBank/DDBJ whole genome shotgun (WGS) entry which is preliminary data.</text>
</comment>
<dbReference type="PANTHER" id="PTHR45932:SF2">
    <property type="entry name" value="PATELLIN-4"/>
    <property type="match status" value="1"/>
</dbReference>
<feature type="domain" description="CRAL-TRIO" evidence="11">
    <location>
        <begin position="181"/>
        <end position="356"/>
    </location>
</feature>
<feature type="region of interest" description="Disordered" evidence="10">
    <location>
        <begin position="24"/>
        <end position="67"/>
    </location>
</feature>
<keyword evidence="4" id="KW-0813">Transport</keyword>
<dbReference type="Gene3D" id="2.60.120.680">
    <property type="entry name" value="GOLD domain"/>
    <property type="match status" value="1"/>
</dbReference>
<evidence type="ECO:0000259" key="12">
    <source>
        <dbReference type="PROSITE" id="PS50866"/>
    </source>
</evidence>
<dbReference type="GO" id="GO:0008289">
    <property type="term" value="F:lipid binding"/>
    <property type="evidence" value="ECO:0007669"/>
    <property type="project" value="UniProtKB-KW"/>
</dbReference>
<evidence type="ECO:0000313" key="13">
    <source>
        <dbReference type="EMBL" id="GMH31043.1"/>
    </source>
</evidence>
<dbReference type="EMBL" id="BSYO01000039">
    <property type="protein sequence ID" value="GMH31043.1"/>
    <property type="molecule type" value="Genomic_DNA"/>
</dbReference>
<dbReference type="PANTHER" id="PTHR45932">
    <property type="entry name" value="PATELLIN-1"/>
    <property type="match status" value="1"/>
</dbReference>
<feature type="compositionally biased region" description="Basic and acidic residues" evidence="10">
    <location>
        <begin position="92"/>
        <end position="111"/>
    </location>
</feature>
<keyword evidence="6" id="KW-0132">Cell division</keyword>
<evidence type="ECO:0000313" key="14">
    <source>
        <dbReference type="Proteomes" id="UP001279734"/>
    </source>
</evidence>
<evidence type="ECO:0000256" key="10">
    <source>
        <dbReference type="SAM" id="MobiDB-lite"/>
    </source>
</evidence>
<dbReference type="SMART" id="SM00516">
    <property type="entry name" value="SEC14"/>
    <property type="match status" value="1"/>
</dbReference>
<name>A0AAD3TL90_NEPGR</name>
<keyword evidence="5" id="KW-0963">Cytoplasm</keyword>
<protein>
    <recommendedName>
        <fullName evidence="15">Patellin-4</fullName>
    </recommendedName>
</protein>
<evidence type="ECO:0000256" key="5">
    <source>
        <dbReference type="ARBA" id="ARBA00022490"/>
    </source>
</evidence>
<dbReference type="Pfam" id="PF00650">
    <property type="entry name" value="CRAL_TRIO"/>
    <property type="match status" value="1"/>
</dbReference>
<dbReference type="InterPro" id="IPR011074">
    <property type="entry name" value="CRAL/TRIO_N_dom"/>
</dbReference>
<dbReference type="GO" id="GO:0016020">
    <property type="term" value="C:membrane"/>
    <property type="evidence" value="ECO:0007669"/>
    <property type="project" value="UniProtKB-SubCell"/>
</dbReference>
<evidence type="ECO:0000256" key="7">
    <source>
        <dbReference type="ARBA" id="ARBA00023121"/>
    </source>
</evidence>
<evidence type="ECO:0000256" key="4">
    <source>
        <dbReference type="ARBA" id="ARBA00022448"/>
    </source>
</evidence>
<keyword evidence="9" id="KW-0131">Cell cycle</keyword>
<evidence type="ECO:0000256" key="2">
    <source>
        <dbReference type="ARBA" id="ARBA00004496"/>
    </source>
</evidence>
<sequence length="471" mass="53563">MTVDETQKAETVVCERELNKAIEEAVEDNKGEDSRAEERNVECPVPESVEKSSSYREESSFFSDLKESERKALTELKSRIEDAILENNLFNEGKKGNEKSSEKEENSDAKEAGQQQAEAENFEEDSCLWGVPLLPSKGSKGTDVILLKFLRARDFKVNEAFQMLKKTLQWRKKNKLDSIMEEDFGTDLSSAAHLNGKDRAGHPVCYNMFGLFGNKELYQNTFGTEEKHDQFLRWRFQLMEKGIKELDFKPDGVTSILQINDLKNCPGPSKKELRNATFKAIALLQDNYPELVAKNVFVNVPFWYYAFYSLVSPFLTQRSKSKFVVARPAKVTETLLKYISLGEIPTQYGGFKHENDFKFSDQDDGILELEVKAGSALAIQLPAQEVESTLIWDITILGWEVDYKEEFIPMNEGSYAVIISKETNMASDKGPIRNSFTNNEPGKVVLTISNSSSKKKRVFYRYTSQKNNSSS</sequence>
<evidence type="ECO:0000256" key="8">
    <source>
        <dbReference type="ARBA" id="ARBA00023136"/>
    </source>
</evidence>
<dbReference type="Gene3D" id="3.40.525.10">
    <property type="entry name" value="CRAL-TRIO lipid binding domain"/>
    <property type="match status" value="1"/>
</dbReference>
<evidence type="ECO:0000256" key="1">
    <source>
        <dbReference type="ARBA" id="ARBA00004370"/>
    </source>
</evidence>
<organism evidence="13 14">
    <name type="scientific">Nepenthes gracilis</name>
    <name type="common">Slender pitcher plant</name>
    <dbReference type="NCBI Taxonomy" id="150966"/>
    <lineage>
        <taxon>Eukaryota</taxon>
        <taxon>Viridiplantae</taxon>
        <taxon>Streptophyta</taxon>
        <taxon>Embryophyta</taxon>
        <taxon>Tracheophyta</taxon>
        <taxon>Spermatophyta</taxon>
        <taxon>Magnoliopsida</taxon>
        <taxon>eudicotyledons</taxon>
        <taxon>Gunneridae</taxon>
        <taxon>Pentapetalae</taxon>
        <taxon>Caryophyllales</taxon>
        <taxon>Nepenthaceae</taxon>
        <taxon>Nepenthes</taxon>
    </lineage>
</organism>
<dbReference type="AlphaFoldDB" id="A0AAD3TL90"/>
<dbReference type="SMART" id="SM01100">
    <property type="entry name" value="CRAL_TRIO_N"/>
    <property type="match status" value="1"/>
</dbReference>
<dbReference type="Pfam" id="PF25099">
    <property type="entry name" value="GOLD_PATL1_C"/>
    <property type="match status" value="1"/>
</dbReference>
<evidence type="ECO:0000256" key="9">
    <source>
        <dbReference type="ARBA" id="ARBA00023306"/>
    </source>
</evidence>
<dbReference type="InterPro" id="IPR044834">
    <property type="entry name" value="PATL"/>
</dbReference>
<feature type="region of interest" description="Disordered" evidence="10">
    <location>
        <begin position="91"/>
        <end position="121"/>
    </location>
</feature>
<reference evidence="13" key="1">
    <citation type="submission" date="2023-05" db="EMBL/GenBank/DDBJ databases">
        <title>Nepenthes gracilis genome sequencing.</title>
        <authorList>
            <person name="Fukushima K."/>
        </authorList>
    </citation>
    <scope>NUCLEOTIDE SEQUENCE</scope>
    <source>
        <strain evidence="13">SING2019-196</strain>
    </source>
</reference>
<evidence type="ECO:0000256" key="3">
    <source>
        <dbReference type="ARBA" id="ARBA00007155"/>
    </source>
</evidence>
<dbReference type="PROSITE" id="PS50866">
    <property type="entry name" value="GOLD"/>
    <property type="match status" value="1"/>
</dbReference>
<dbReference type="PRINTS" id="PR00180">
    <property type="entry name" value="CRETINALDHBP"/>
</dbReference>
<dbReference type="InterPro" id="IPR036273">
    <property type="entry name" value="CRAL/TRIO_N_dom_sf"/>
</dbReference>
<comment type="subcellular location">
    <subcellularLocation>
        <location evidence="2">Cytoplasm</location>
    </subcellularLocation>
    <subcellularLocation>
        <location evidence="1">Membrane</location>
    </subcellularLocation>
</comment>
<dbReference type="GO" id="GO:0051301">
    <property type="term" value="P:cell division"/>
    <property type="evidence" value="ECO:0007669"/>
    <property type="project" value="UniProtKB-KW"/>
</dbReference>
<evidence type="ECO:0000256" key="6">
    <source>
        <dbReference type="ARBA" id="ARBA00022618"/>
    </source>
</evidence>
<proteinExistence type="inferred from homology"/>
<dbReference type="InterPro" id="IPR056794">
    <property type="entry name" value="PATL1-6_C_GOLD"/>
</dbReference>
<dbReference type="InterPro" id="IPR009038">
    <property type="entry name" value="GOLD_dom"/>
</dbReference>
<dbReference type="SUPFAM" id="SSF46938">
    <property type="entry name" value="CRAL/TRIO N-terminal domain"/>
    <property type="match status" value="1"/>
</dbReference>
<dbReference type="InterPro" id="IPR001251">
    <property type="entry name" value="CRAL-TRIO_dom"/>
</dbReference>
<dbReference type="GO" id="GO:0005737">
    <property type="term" value="C:cytoplasm"/>
    <property type="evidence" value="ECO:0007669"/>
    <property type="project" value="UniProtKB-SubCell"/>
</dbReference>
<feature type="domain" description="GOLD" evidence="12">
    <location>
        <begin position="332"/>
        <end position="464"/>
    </location>
</feature>
<dbReference type="PROSITE" id="PS50191">
    <property type="entry name" value="CRAL_TRIO"/>
    <property type="match status" value="1"/>
</dbReference>
<evidence type="ECO:0008006" key="15">
    <source>
        <dbReference type="Google" id="ProtNLM"/>
    </source>
</evidence>
<dbReference type="InterPro" id="IPR036865">
    <property type="entry name" value="CRAL-TRIO_dom_sf"/>
</dbReference>
<gene>
    <name evidence="13" type="ORF">Nepgr_032886</name>
</gene>
<evidence type="ECO:0000259" key="11">
    <source>
        <dbReference type="PROSITE" id="PS50191"/>
    </source>
</evidence>